<gene>
    <name evidence="1" type="ORF">Rsub_13239</name>
</gene>
<comment type="caution">
    <text evidence="1">The sequence shown here is derived from an EMBL/GenBank/DDBJ whole genome shotgun (WGS) entry which is preliminary data.</text>
</comment>
<organism evidence="1 2">
    <name type="scientific">Raphidocelis subcapitata</name>
    <dbReference type="NCBI Taxonomy" id="307507"/>
    <lineage>
        <taxon>Eukaryota</taxon>
        <taxon>Viridiplantae</taxon>
        <taxon>Chlorophyta</taxon>
        <taxon>core chlorophytes</taxon>
        <taxon>Chlorophyceae</taxon>
        <taxon>CS clade</taxon>
        <taxon>Sphaeropleales</taxon>
        <taxon>Selenastraceae</taxon>
        <taxon>Raphidocelis</taxon>
    </lineage>
</organism>
<evidence type="ECO:0000313" key="1">
    <source>
        <dbReference type="EMBL" id="GBG00482.1"/>
    </source>
</evidence>
<keyword evidence="2" id="KW-1185">Reference proteome</keyword>
<dbReference type="Proteomes" id="UP000247498">
    <property type="component" value="Unassembled WGS sequence"/>
</dbReference>
<evidence type="ECO:0000313" key="2">
    <source>
        <dbReference type="Proteomes" id="UP000247498"/>
    </source>
</evidence>
<sequence>MMLTATRGARAAAAAAAPAQRRAALAFAAVPRGLGRGRPAVLVRAEERDRLGGDAVVIDYFDDPLIKRSGRMDMLQLKEMGAIRRLVKLGAAYAARLEDMGVYGGRGGGRGGGAAGGR</sequence>
<proteinExistence type="predicted"/>
<accession>A0A2V0PL40</accession>
<dbReference type="AlphaFoldDB" id="A0A2V0PL40"/>
<dbReference type="EMBL" id="BDRX01000231">
    <property type="protein sequence ID" value="GBG00482.1"/>
    <property type="molecule type" value="Genomic_DNA"/>
</dbReference>
<protein>
    <submittedName>
        <fullName evidence="1">Uncharacterized protein</fullName>
    </submittedName>
</protein>
<reference evidence="1 2" key="1">
    <citation type="journal article" date="2018" name="Sci. Rep.">
        <title>Raphidocelis subcapitata (=Pseudokirchneriella subcapitata) provides an insight into genome evolution and environmental adaptations in the Sphaeropleales.</title>
        <authorList>
            <person name="Suzuki S."/>
            <person name="Yamaguchi H."/>
            <person name="Nakajima N."/>
            <person name="Kawachi M."/>
        </authorList>
    </citation>
    <scope>NUCLEOTIDE SEQUENCE [LARGE SCALE GENOMIC DNA]</scope>
    <source>
        <strain evidence="1 2">NIES-35</strain>
    </source>
</reference>
<dbReference type="InParanoid" id="A0A2V0PL40"/>
<name>A0A2V0PL40_9CHLO</name>
<feature type="non-terminal residue" evidence="1">
    <location>
        <position position="118"/>
    </location>
</feature>